<dbReference type="InterPro" id="IPR049166">
    <property type="entry name" value="GH39_cat"/>
</dbReference>
<dbReference type="Gene3D" id="2.60.40.1500">
    <property type="entry name" value="Glycosyl hydrolase domain, family 39"/>
    <property type="match status" value="1"/>
</dbReference>
<feature type="domain" description="HTH araC/xylS-type" evidence="8">
    <location>
        <begin position="167"/>
        <end position="265"/>
    </location>
</feature>
<evidence type="ECO:0000259" key="8">
    <source>
        <dbReference type="PROSITE" id="PS01124"/>
    </source>
</evidence>
<organism evidence="9 10">
    <name type="scientific">Catenibacillus scindens</name>
    <dbReference type="NCBI Taxonomy" id="673271"/>
    <lineage>
        <taxon>Bacteria</taxon>
        <taxon>Bacillati</taxon>
        <taxon>Bacillota</taxon>
        <taxon>Clostridia</taxon>
        <taxon>Lachnospirales</taxon>
        <taxon>Lachnospiraceae</taxon>
        <taxon>Catenibacillus</taxon>
    </lineage>
</organism>
<dbReference type="InterPro" id="IPR000514">
    <property type="entry name" value="Glyco_hydro_39"/>
</dbReference>
<dbReference type="GO" id="GO:0003700">
    <property type="term" value="F:DNA-binding transcription factor activity"/>
    <property type="evidence" value="ECO:0007669"/>
    <property type="project" value="InterPro"/>
</dbReference>
<dbReference type="SMART" id="SM00342">
    <property type="entry name" value="HTH_ARAC"/>
    <property type="match status" value="1"/>
</dbReference>
<dbReference type="InterPro" id="IPR014710">
    <property type="entry name" value="RmlC-like_jellyroll"/>
</dbReference>
<evidence type="ECO:0000256" key="7">
    <source>
        <dbReference type="PIRSR" id="PIRSR600514-1"/>
    </source>
</evidence>
<accession>A0A7W8H7U3</accession>
<dbReference type="Pfam" id="PF12833">
    <property type="entry name" value="HTH_18"/>
    <property type="match status" value="1"/>
</dbReference>
<keyword evidence="6 9" id="KW-0326">Glycosidase</keyword>
<dbReference type="Gene3D" id="3.20.20.80">
    <property type="entry name" value="Glycosidases"/>
    <property type="match status" value="1"/>
</dbReference>
<proteinExistence type="inferred from homology"/>
<dbReference type="InterPro" id="IPR017853">
    <property type="entry name" value="GH"/>
</dbReference>
<evidence type="ECO:0000256" key="3">
    <source>
        <dbReference type="ARBA" id="ARBA00023015"/>
    </source>
</evidence>
<dbReference type="PANTHER" id="PTHR43280:SF28">
    <property type="entry name" value="HTH-TYPE TRANSCRIPTIONAL ACTIVATOR RHAS"/>
    <property type="match status" value="1"/>
</dbReference>
<dbReference type="SUPFAM" id="SSF51445">
    <property type="entry name" value="(Trans)glycosidases"/>
    <property type="match status" value="1"/>
</dbReference>
<evidence type="ECO:0000313" key="9">
    <source>
        <dbReference type="EMBL" id="MBB5263118.1"/>
    </source>
</evidence>
<sequence length="831" mass="96741">MENYELIPLPGQIPGKLCLYRLVSISRHRHPAFELLFILSGQVRTFTGSRAILLKAEDILVINSLEIHELYSEDAQMLSLEVNFSEFPFLTSYKDVTFDCCSAENTSDPRFYPIKFHLAHLVKESGGQHDLGALLHLIAIISELTEHFPSQTKPSGVLRPAAGKTLAQITDYIQDNYRNNIRLEDLAEMFHFSQPSMSRFFKSHLGMTFSEYYNNLRLEKATDQLLSTSDSLTEIAFQNGFSDARSMSALFKKKYGILPGEYRSRHLDFMPQTRFMNEVNYLAVTSSSALAPLARYLKENFLNDTLKETSGKEKRLDIENIDISAKGTRLRHTWRNICCLGSVRELLYGEIQDVLRRVQTEMPFKYIIFHGIFSDDTMVYDELPDGRAVFSFTVIDKIIDFLLSIRLRPLMQLSFTPSALASAPDKTNFFMKYNTSLPKDYDRWTLLVTRLIGHCIERYGLDEVLTWPFCVWNEPDTTVKMFGFEHKEDFFKLYECTYKAVKKIHPRLWFGTPALMFILSDPLDWYHSFFDYCRQHQCVPEFLNIHYYDDDLTMDENYPSGSVLNRLSPDEESFTRYIDQMYAQLKEYGIEDLPVYMTEWNLTVSQRNYINDTCFKSCYLTENLLKNYDRLESFAYWSISDFVGEIQPSSHLFHGGLGMFTTNGIPKPVYYIFRLMSRLEERKIASGPGYFMTKNENNRHFVMIFYNYTHYNKLLSSGELFDMTLTNRYTVFPDLVPCHVQAHLKGVENGTWTICETYVNRNHGSAFDAWIDMGAPENLHPKDYEYLRDISVPGQHIRKTASDNGTLIYECSLEPLEVRMAEISWEDHYSM</sequence>
<comment type="similarity">
    <text evidence="1">Belongs to the glycosyl hydrolase 39 family.</text>
</comment>
<dbReference type="InterPro" id="IPR009057">
    <property type="entry name" value="Homeodomain-like_sf"/>
</dbReference>
<dbReference type="EMBL" id="JACHFW010000001">
    <property type="protein sequence ID" value="MBB5263118.1"/>
    <property type="molecule type" value="Genomic_DNA"/>
</dbReference>
<keyword evidence="3" id="KW-0805">Transcription regulation</keyword>
<dbReference type="SUPFAM" id="SSF51011">
    <property type="entry name" value="Glycosyl hydrolase domain"/>
    <property type="match status" value="1"/>
</dbReference>
<dbReference type="Proteomes" id="UP000543642">
    <property type="component" value="Unassembled WGS sequence"/>
</dbReference>
<dbReference type="GO" id="GO:0005975">
    <property type="term" value="P:carbohydrate metabolic process"/>
    <property type="evidence" value="ECO:0007669"/>
    <property type="project" value="InterPro"/>
</dbReference>
<keyword evidence="10" id="KW-1185">Reference proteome</keyword>
<comment type="caution">
    <text evidence="9">The sequence shown here is derived from an EMBL/GenBank/DDBJ whole genome shotgun (WGS) entry which is preliminary data.</text>
</comment>
<keyword evidence="4" id="KW-0238">DNA-binding</keyword>
<name>A0A7W8H7U3_9FIRM</name>
<dbReference type="Pfam" id="PF02311">
    <property type="entry name" value="AraC_binding"/>
    <property type="match status" value="1"/>
</dbReference>
<feature type="active site" description="Proton donor" evidence="7">
    <location>
        <position position="474"/>
    </location>
</feature>
<dbReference type="GO" id="GO:0009044">
    <property type="term" value="F:xylan 1,4-beta-xylosidase activity"/>
    <property type="evidence" value="ECO:0007669"/>
    <property type="project" value="UniProtKB-EC"/>
</dbReference>
<dbReference type="AlphaFoldDB" id="A0A7W8H7U3"/>
<dbReference type="EC" id="3.2.1.37" evidence="9"/>
<evidence type="ECO:0000256" key="2">
    <source>
        <dbReference type="ARBA" id="ARBA00022801"/>
    </source>
</evidence>
<evidence type="ECO:0000256" key="6">
    <source>
        <dbReference type="ARBA" id="ARBA00023295"/>
    </source>
</evidence>
<keyword evidence="2 9" id="KW-0378">Hydrolase</keyword>
<dbReference type="RefSeq" id="WP_183770493.1">
    <property type="nucleotide sequence ID" value="NZ_JACHFW010000001.1"/>
</dbReference>
<dbReference type="GO" id="GO:0043565">
    <property type="term" value="F:sequence-specific DNA binding"/>
    <property type="evidence" value="ECO:0007669"/>
    <property type="project" value="InterPro"/>
</dbReference>
<reference evidence="9 10" key="1">
    <citation type="submission" date="2020-08" db="EMBL/GenBank/DDBJ databases">
        <title>Genomic Encyclopedia of Type Strains, Phase IV (KMG-IV): sequencing the most valuable type-strain genomes for metagenomic binning, comparative biology and taxonomic classification.</title>
        <authorList>
            <person name="Goeker M."/>
        </authorList>
    </citation>
    <scope>NUCLEOTIDE SEQUENCE [LARGE SCALE GENOMIC DNA]</scope>
    <source>
        <strain evidence="9 10">DSM 106146</strain>
    </source>
</reference>
<dbReference type="Gene3D" id="2.60.120.10">
    <property type="entry name" value="Jelly Rolls"/>
    <property type="match status" value="1"/>
</dbReference>
<dbReference type="Gene3D" id="1.10.10.60">
    <property type="entry name" value="Homeodomain-like"/>
    <property type="match status" value="2"/>
</dbReference>
<dbReference type="PRINTS" id="PR00745">
    <property type="entry name" value="GLHYDRLASE39"/>
</dbReference>
<dbReference type="SUPFAM" id="SSF51182">
    <property type="entry name" value="RmlC-like cupins"/>
    <property type="match status" value="1"/>
</dbReference>
<keyword evidence="5" id="KW-0804">Transcription</keyword>
<dbReference type="PANTHER" id="PTHR43280">
    <property type="entry name" value="ARAC-FAMILY TRANSCRIPTIONAL REGULATOR"/>
    <property type="match status" value="1"/>
</dbReference>
<protein>
    <submittedName>
        <fullName evidence="9">Xylan 1,4-beta-xylosidase</fullName>
        <ecNumber evidence="9">3.2.1.37</ecNumber>
    </submittedName>
</protein>
<dbReference type="SUPFAM" id="SSF46689">
    <property type="entry name" value="Homeodomain-like"/>
    <property type="match status" value="2"/>
</dbReference>
<dbReference type="InterPro" id="IPR018060">
    <property type="entry name" value="HTH_AraC"/>
</dbReference>
<evidence type="ECO:0000256" key="4">
    <source>
        <dbReference type="ARBA" id="ARBA00023125"/>
    </source>
</evidence>
<dbReference type="PROSITE" id="PS01124">
    <property type="entry name" value="HTH_ARAC_FAMILY_2"/>
    <property type="match status" value="1"/>
</dbReference>
<gene>
    <name evidence="9" type="ORF">HNP82_000212</name>
</gene>
<dbReference type="CDD" id="cd02208">
    <property type="entry name" value="cupin_RmlC-like"/>
    <property type="match status" value="1"/>
</dbReference>
<dbReference type="InterPro" id="IPR003313">
    <property type="entry name" value="AraC-bd"/>
</dbReference>
<dbReference type="InterPro" id="IPR011051">
    <property type="entry name" value="RmlC_Cupin_sf"/>
</dbReference>
<evidence type="ECO:0000256" key="1">
    <source>
        <dbReference type="ARBA" id="ARBA00008875"/>
    </source>
</evidence>
<evidence type="ECO:0000313" key="10">
    <source>
        <dbReference type="Proteomes" id="UP000543642"/>
    </source>
</evidence>
<dbReference type="Pfam" id="PF01229">
    <property type="entry name" value="Glyco_hydro_39"/>
    <property type="match status" value="1"/>
</dbReference>
<evidence type="ECO:0000256" key="5">
    <source>
        <dbReference type="ARBA" id="ARBA00023163"/>
    </source>
</evidence>